<evidence type="ECO:0000256" key="2">
    <source>
        <dbReference type="ARBA" id="ARBA00022516"/>
    </source>
</evidence>
<organism evidence="11 12">
    <name type="scientific">Fasciola hepatica</name>
    <name type="common">Liver fluke</name>
    <dbReference type="NCBI Taxonomy" id="6192"/>
    <lineage>
        <taxon>Eukaryota</taxon>
        <taxon>Metazoa</taxon>
        <taxon>Spiralia</taxon>
        <taxon>Lophotrochozoa</taxon>
        <taxon>Platyhelminthes</taxon>
        <taxon>Trematoda</taxon>
        <taxon>Digenea</taxon>
        <taxon>Plagiorchiida</taxon>
        <taxon>Echinostomata</taxon>
        <taxon>Echinostomatoidea</taxon>
        <taxon>Fasciolidae</taxon>
        <taxon>Fasciola</taxon>
    </lineage>
</organism>
<evidence type="ECO:0000256" key="1">
    <source>
        <dbReference type="ARBA" id="ARBA00004141"/>
    </source>
</evidence>
<dbReference type="InterPro" id="IPR030457">
    <property type="entry name" value="ELO_CS"/>
</dbReference>
<gene>
    <name evidence="11" type="ORF">D915_006030</name>
</gene>
<feature type="transmembrane region" description="Helical" evidence="10">
    <location>
        <begin position="165"/>
        <end position="185"/>
    </location>
</feature>
<evidence type="ECO:0000256" key="3">
    <source>
        <dbReference type="ARBA" id="ARBA00022679"/>
    </source>
</evidence>
<keyword evidence="2 10" id="KW-0444">Lipid biosynthesis</keyword>
<evidence type="ECO:0000256" key="8">
    <source>
        <dbReference type="ARBA" id="ARBA00023136"/>
    </source>
</evidence>
<protein>
    <recommendedName>
        <fullName evidence="10">Elongation of very long chain fatty acids protein</fullName>
        <ecNumber evidence="10">2.3.1.199</ecNumber>
    </recommendedName>
    <alternativeName>
        <fullName evidence="10">Very-long-chain 3-oxoacyl-CoA synthase</fullName>
    </alternativeName>
</protein>
<evidence type="ECO:0000256" key="5">
    <source>
        <dbReference type="ARBA" id="ARBA00022832"/>
    </source>
</evidence>
<feature type="transmembrane region" description="Helical" evidence="10">
    <location>
        <begin position="134"/>
        <end position="153"/>
    </location>
</feature>
<keyword evidence="7 10" id="KW-0443">Lipid metabolism</keyword>
<accession>A0A4E0R4N4</accession>
<evidence type="ECO:0000256" key="7">
    <source>
        <dbReference type="ARBA" id="ARBA00023098"/>
    </source>
</evidence>
<keyword evidence="3 10" id="KW-0808">Transferase</keyword>
<dbReference type="PROSITE" id="PS01188">
    <property type="entry name" value="ELO"/>
    <property type="match status" value="1"/>
</dbReference>
<keyword evidence="5 10" id="KW-0276">Fatty acid metabolism</keyword>
<keyword evidence="6 10" id="KW-1133">Transmembrane helix</keyword>
<keyword evidence="9 10" id="KW-0275">Fatty acid biosynthesis</keyword>
<dbReference type="GO" id="GO:0019367">
    <property type="term" value="P:fatty acid elongation, saturated fatty acid"/>
    <property type="evidence" value="ECO:0007669"/>
    <property type="project" value="TreeGrafter"/>
</dbReference>
<evidence type="ECO:0000256" key="10">
    <source>
        <dbReference type="RuleBase" id="RU361115"/>
    </source>
</evidence>
<comment type="similarity">
    <text evidence="10">Belongs to the ELO family.</text>
</comment>
<sequence>MQVMGMLPKGDPRVENWLLMDSPVPTFAIVLSYLIFVVWLGPKLMARRRTGFDMRSIMLFYNIAMVIFSGWLWYEFCAVGWFGGGYTLGCQPVDRSRRPKAMRMAQACWLFFISKLFELFDTACFVLRKKFDQVSFLHVFHHAIMPVSWWFGVKYVPGGMSTFHAMLNSFIHFMMYTYYGLAAAGPRYHRYLWWKKHMTAAQIIQFIVVIFHTLYTLTLHDCNYPKVFNYLILSYAIVFLVMFSNFYSQAYNKMAAGSRSMRSIKTK</sequence>
<dbReference type="PANTHER" id="PTHR11157:SF69">
    <property type="entry name" value="ELONGATION OF VERY LONG CHAIN FATTY ACIDS PROTEIN 7"/>
    <property type="match status" value="1"/>
</dbReference>
<dbReference type="GO" id="GO:0030148">
    <property type="term" value="P:sphingolipid biosynthetic process"/>
    <property type="evidence" value="ECO:0007669"/>
    <property type="project" value="TreeGrafter"/>
</dbReference>
<dbReference type="GO" id="GO:0005789">
    <property type="term" value="C:endoplasmic reticulum membrane"/>
    <property type="evidence" value="ECO:0007669"/>
    <property type="project" value="TreeGrafter"/>
</dbReference>
<evidence type="ECO:0000313" key="12">
    <source>
        <dbReference type="Proteomes" id="UP000230066"/>
    </source>
</evidence>
<keyword evidence="8 10" id="KW-0472">Membrane</keyword>
<feature type="transmembrane region" description="Helical" evidence="10">
    <location>
        <begin position="58"/>
        <end position="84"/>
    </location>
</feature>
<dbReference type="Proteomes" id="UP000230066">
    <property type="component" value="Unassembled WGS sequence"/>
</dbReference>
<evidence type="ECO:0000256" key="6">
    <source>
        <dbReference type="ARBA" id="ARBA00022989"/>
    </source>
</evidence>
<dbReference type="EMBL" id="JXXN02002168">
    <property type="protein sequence ID" value="THD23399.1"/>
    <property type="molecule type" value="Genomic_DNA"/>
</dbReference>
<dbReference type="GO" id="GO:0009922">
    <property type="term" value="F:fatty acid elongase activity"/>
    <property type="evidence" value="ECO:0007669"/>
    <property type="project" value="UniProtKB-EC"/>
</dbReference>
<comment type="caution">
    <text evidence="11">The sequence shown here is derived from an EMBL/GenBank/DDBJ whole genome shotgun (WGS) entry which is preliminary data.</text>
</comment>
<evidence type="ECO:0000256" key="9">
    <source>
        <dbReference type="ARBA" id="ARBA00023160"/>
    </source>
</evidence>
<keyword evidence="4 10" id="KW-0812">Transmembrane</keyword>
<dbReference type="EC" id="2.3.1.199" evidence="10"/>
<dbReference type="Pfam" id="PF01151">
    <property type="entry name" value="ELO"/>
    <property type="match status" value="1"/>
</dbReference>
<feature type="transmembrane region" description="Helical" evidence="10">
    <location>
        <begin position="197"/>
        <end position="215"/>
    </location>
</feature>
<dbReference type="InterPro" id="IPR002076">
    <property type="entry name" value="ELO_fam"/>
</dbReference>
<dbReference type="AlphaFoldDB" id="A0A4E0R4N4"/>
<proteinExistence type="inferred from homology"/>
<keyword evidence="12" id="KW-1185">Reference proteome</keyword>
<evidence type="ECO:0000256" key="4">
    <source>
        <dbReference type="ARBA" id="ARBA00022692"/>
    </source>
</evidence>
<reference evidence="11" key="1">
    <citation type="submission" date="2019-03" db="EMBL/GenBank/DDBJ databases">
        <title>Improved annotation for the trematode Fasciola hepatica.</title>
        <authorList>
            <person name="Choi Y.-J."/>
            <person name="Martin J."/>
            <person name="Mitreva M."/>
        </authorList>
    </citation>
    <scope>NUCLEOTIDE SEQUENCE [LARGE SCALE GENOMIC DNA]</scope>
</reference>
<dbReference type="GO" id="GO:0034626">
    <property type="term" value="P:fatty acid elongation, polyunsaturated fatty acid"/>
    <property type="evidence" value="ECO:0007669"/>
    <property type="project" value="TreeGrafter"/>
</dbReference>
<name>A0A4E0R4N4_FASHE</name>
<feature type="transmembrane region" description="Helical" evidence="10">
    <location>
        <begin position="104"/>
        <end position="127"/>
    </location>
</feature>
<feature type="transmembrane region" description="Helical" evidence="10">
    <location>
        <begin position="227"/>
        <end position="247"/>
    </location>
</feature>
<evidence type="ECO:0000313" key="11">
    <source>
        <dbReference type="EMBL" id="THD23399.1"/>
    </source>
</evidence>
<feature type="transmembrane region" description="Helical" evidence="10">
    <location>
        <begin position="26"/>
        <end position="46"/>
    </location>
</feature>
<dbReference type="PANTHER" id="PTHR11157">
    <property type="entry name" value="FATTY ACID ACYL TRANSFERASE-RELATED"/>
    <property type="match status" value="1"/>
</dbReference>
<dbReference type="GO" id="GO:0034625">
    <property type="term" value="P:fatty acid elongation, monounsaturated fatty acid"/>
    <property type="evidence" value="ECO:0007669"/>
    <property type="project" value="TreeGrafter"/>
</dbReference>
<comment type="catalytic activity">
    <reaction evidence="10">
        <text>a very-long-chain acyl-CoA + malonyl-CoA + H(+) = a very-long-chain 3-oxoacyl-CoA + CO2 + CoA</text>
        <dbReference type="Rhea" id="RHEA:32727"/>
        <dbReference type="ChEBI" id="CHEBI:15378"/>
        <dbReference type="ChEBI" id="CHEBI:16526"/>
        <dbReference type="ChEBI" id="CHEBI:57287"/>
        <dbReference type="ChEBI" id="CHEBI:57384"/>
        <dbReference type="ChEBI" id="CHEBI:90725"/>
        <dbReference type="ChEBI" id="CHEBI:90736"/>
        <dbReference type="EC" id="2.3.1.199"/>
    </reaction>
</comment>
<comment type="subcellular location">
    <subcellularLocation>
        <location evidence="1">Membrane</location>
        <topology evidence="1">Multi-pass membrane protein</topology>
    </subcellularLocation>
</comment>
<dbReference type="GO" id="GO:0042761">
    <property type="term" value="P:very long-chain fatty acid biosynthetic process"/>
    <property type="evidence" value="ECO:0007669"/>
    <property type="project" value="TreeGrafter"/>
</dbReference>